<reference evidence="2" key="2">
    <citation type="submission" date="2020-09" db="EMBL/GenBank/DDBJ databases">
        <authorList>
            <person name="Sun Q."/>
            <person name="Kim S."/>
        </authorList>
    </citation>
    <scope>NUCLEOTIDE SEQUENCE</scope>
    <source>
        <strain evidence="2">KCTC 42650</strain>
    </source>
</reference>
<proteinExistence type="predicted"/>
<name>A0A8J3M3E8_9RHOB</name>
<feature type="transmembrane region" description="Helical" evidence="1">
    <location>
        <begin position="12"/>
        <end position="28"/>
    </location>
</feature>
<protein>
    <submittedName>
        <fullName evidence="2">Uncharacterized protein</fullName>
    </submittedName>
</protein>
<dbReference type="Proteomes" id="UP000626220">
    <property type="component" value="Unassembled WGS sequence"/>
</dbReference>
<dbReference type="EMBL" id="BNCJ01000001">
    <property type="protein sequence ID" value="GHF33363.1"/>
    <property type="molecule type" value="Genomic_DNA"/>
</dbReference>
<organism evidence="2 3">
    <name type="scientific">Seohaeicola zhoushanensis</name>
    <dbReference type="NCBI Taxonomy" id="1569283"/>
    <lineage>
        <taxon>Bacteria</taxon>
        <taxon>Pseudomonadati</taxon>
        <taxon>Pseudomonadota</taxon>
        <taxon>Alphaproteobacteria</taxon>
        <taxon>Rhodobacterales</taxon>
        <taxon>Roseobacteraceae</taxon>
        <taxon>Seohaeicola</taxon>
    </lineage>
</organism>
<sequence>MDWLAITKELGGGLPALVIVALAFAYWQERREGRARERELIDRAFDREREHSRELVTTIDAVRTAGGRQ</sequence>
<comment type="caution">
    <text evidence="2">The sequence shown here is derived from an EMBL/GenBank/DDBJ whole genome shotgun (WGS) entry which is preliminary data.</text>
</comment>
<keyword evidence="1" id="KW-0472">Membrane</keyword>
<evidence type="ECO:0000313" key="2">
    <source>
        <dbReference type="EMBL" id="GHF33363.1"/>
    </source>
</evidence>
<keyword evidence="1" id="KW-0812">Transmembrane</keyword>
<dbReference type="RefSeq" id="WP_189678067.1">
    <property type="nucleotide sequence ID" value="NZ_BNCJ01000001.1"/>
</dbReference>
<evidence type="ECO:0000256" key="1">
    <source>
        <dbReference type="SAM" id="Phobius"/>
    </source>
</evidence>
<accession>A0A8J3M3E8</accession>
<evidence type="ECO:0000313" key="3">
    <source>
        <dbReference type="Proteomes" id="UP000626220"/>
    </source>
</evidence>
<keyword evidence="1" id="KW-1133">Transmembrane helix</keyword>
<dbReference type="AlphaFoldDB" id="A0A8J3M3E8"/>
<keyword evidence="3" id="KW-1185">Reference proteome</keyword>
<reference evidence="2" key="1">
    <citation type="journal article" date="2014" name="Int. J. Syst. Evol. Microbiol.">
        <title>Complete genome sequence of Corynebacterium casei LMG S-19264T (=DSM 44701T), isolated from a smear-ripened cheese.</title>
        <authorList>
            <consortium name="US DOE Joint Genome Institute (JGI-PGF)"/>
            <person name="Walter F."/>
            <person name="Albersmeier A."/>
            <person name="Kalinowski J."/>
            <person name="Ruckert C."/>
        </authorList>
    </citation>
    <scope>NUCLEOTIDE SEQUENCE</scope>
    <source>
        <strain evidence="2">KCTC 42650</strain>
    </source>
</reference>
<gene>
    <name evidence="2" type="ORF">GCM10017056_00970</name>
</gene>